<sequence length="150" mass="16585">MEDAKSFRERTVFLLGSEAAANDVYFEVSAAIRRLESSADNGFDPASPPYRTPGGSSVHQGKSPAAGAVRPSERWADKELELEQYVSNFEEEEMTSMALLEDIVNRSDGEKELMEALKEMGIKKMGHRQRPSSAPCWASSRIGGRAESRE</sequence>
<organism evidence="3 4">
    <name type="scientific">Emiliania huxleyi (strain CCMP1516)</name>
    <dbReference type="NCBI Taxonomy" id="280463"/>
    <lineage>
        <taxon>Eukaryota</taxon>
        <taxon>Haptista</taxon>
        <taxon>Haptophyta</taxon>
        <taxon>Prymnesiophyceae</taxon>
        <taxon>Isochrysidales</taxon>
        <taxon>Noelaerhabdaceae</taxon>
        <taxon>Emiliania</taxon>
    </lineage>
</organism>
<dbReference type="Proteomes" id="UP000013827">
    <property type="component" value="Unassembled WGS sequence"/>
</dbReference>
<dbReference type="Gene3D" id="1.10.150.50">
    <property type="entry name" value="Transcription Factor, Ets-1"/>
    <property type="match status" value="1"/>
</dbReference>
<dbReference type="CDD" id="cd09487">
    <property type="entry name" value="SAM_superfamily"/>
    <property type="match status" value="1"/>
</dbReference>
<dbReference type="EnsemblProtists" id="EOD12664">
    <property type="protein sequence ID" value="EOD12664"/>
    <property type="gene ID" value="EMIHUDRAFT_213423"/>
</dbReference>
<accession>A0A0D3IN29</accession>
<evidence type="ECO:0000313" key="3">
    <source>
        <dbReference type="EnsemblProtists" id="EOD12664"/>
    </source>
</evidence>
<reference evidence="3" key="2">
    <citation type="submission" date="2024-10" db="UniProtKB">
        <authorList>
            <consortium name="EnsemblProtists"/>
        </authorList>
    </citation>
    <scope>IDENTIFICATION</scope>
</reference>
<dbReference type="SUPFAM" id="SSF47769">
    <property type="entry name" value="SAM/Pointed domain"/>
    <property type="match status" value="1"/>
</dbReference>
<dbReference type="InterPro" id="IPR001660">
    <property type="entry name" value="SAM"/>
</dbReference>
<evidence type="ECO:0000259" key="2">
    <source>
        <dbReference type="Pfam" id="PF00536"/>
    </source>
</evidence>
<feature type="domain" description="SAM" evidence="2">
    <location>
        <begin position="78"/>
        <end position="130"/>
    </location>
</feature>
<dbReference type="RefSeq" id="XP_005765093.1">
    <property type="nucleotide sequence ID" value="XM_005765036.1"/>
</dbReference>
<dbReference type="KEGG" id="ehx:EMIHUDRAFT_213423"/>
<name>A0A0D3IN29_EMIH1</name>
<dbReference type="HOGENOM" id="CLU_1743948_0_0_1"/>
<dbReference type="GeneID" id="17258763"/>
<protein>
    <recommendedName>
        <fullName evidence="2">SAM domain-containing protein</fullName>
    </recommendedName>
</protein>
<dbReference type="AlphaFoldDB" id="A0A0D3IN29"/>
<evidence type="ECO:0000313" key="4">
    <source>
        <dbReference type="Proteomes" id="UP000013827"/>
    </source>
</evidence>
<proteinExistence type="predicted"/>
<feature type="region of interest" description="Disordered" evidence="1">
    <location>
        <begin position="122"/>
        <end position="150"/>
    </location>
</feature>
<dbReference type="PaxDb" id="2903-EOD12664"/>
<reference evidence="4" key="1">
    <citation type="journal article" date="2013" name="Nature">
        <title>Pan genome of the phytoplankton Emiliania underpins its global distribution.</title>
        <authorList>
            <person name="Read B.A."/>
            <person name="Kegel J."/>
            <person name="Klute M.J."/>
            <person name="Kuo A."/>
            <person name="Lefebvre S.C."/>
            <person name="Maumus F."/>
            <person name="Mayer C."/>
            <person name="Miller J."/>
            <person name="Monier A."/>
            <person name="Salamov A."/>
            <person name="Young J."/>
            <person name="Aguilar M."/>
            <person name="Claverie J.M."/>
            <person name="Frickenhaus S."/>
            <person name="Gonzalez K."/>
            <person name="Herman E.K."/>
            <person name="Lin Y.C."/>
            <person name="Napier J."/>
            <person name="Ogata H."/>
            <person name="Sarno A.F."/>
            <person name="Shmutz J."/>
            <person name="Schroeder D."/>
            <person name="de Vargas C."/>
            <person name="Verret F."/>
            <person name="von Dassow P."/>
            <person name="Valentin K."/>
            <person name="Van de Peer Y."/>
            <person name="Wheeler G."/>
            <person name="Dacks J.B."/>
            <person name="Delwiche C.F."/>
            <person name="Dyhrman S.T."/>
            <person name="Glockner G."/>
            <person name="John U."/>
            <person name="Richards T."/>
            <person name="Worden A.Z."/>
            <person name="Zhang X."/>
            <person name="Grigoriev I.V."/>
            <person name="Allen A.E."/>
            <person name="Bidle K."/>
            <person name="Borodovsky M."/>
            <person name="Bowler C."/>
            <person name="Brownlee C."/>
            <person name="Cock J.M."/>
            <person name="Elias M."/>
            <person name="Gladyshev V.N."/>
            <person name="Groth M."/>
            <person name="Guda C."/>
            <person name="Hadaegh A."/>
            <person name="Iglesias-Rodriguez M.D."/>
            <person name="Jenkins J."/>
            <person name="Jones B.M."/>
            <person name="Lawson T."/>
            <person name="Leese F."/>
            <person name="Lindquist E."/>
            <person name="Lobanov A."/>
            <person name="Lomsadze A."/>
            <person name="Malik S.B."/>
            <person name="Marsh M.E."/>
            <person name="Mackinder L."/>
            <person name="Mock T."/>
            <person name="Mueller-Roeber B."/>
            <person name="Pagarete A."/>
            <person name="Parker M."/>
            <person name="Probert I."/>
            <person name="Quesneville H."/>
            <person name="Raines C."/>
            <person name="Rensing S.A."/>
            <person name="Riano-Pachon D.M."/>
            <person name="Richier S."/>
            <person name="Rokitta S."/>
            <person name="Shiraiwa Y."/>
            <person name="Soanes D.M."/>
            <person name="van der Giezen M."/>
            <person name="Wahlund T.M."/>
            <person name="Williams B."/>
            <person name="Wilson W."/>
            <person name="Wolfe G."/>
            <person name="Wurch L.L."/>
        </authorList>
    </citation>
    <scope>NUCLEOTIDE SEQUENCE</scope>
</reference>
<keyword evidence="4" id="KW-1185">Reference proteome</keyword>
<dbReference type="Pfam" id="PF00536">
    <property type="entry name" value="SAM_1"/>
    <property type="match status" value="1"/>
</dbReference>
<feature type="region of interest" description="Disordered" evidence="1">
    <location>
        <begin position="38"/>
        <end position="75"/>
    </location>
</feature>
<dbReference type="InterPro" id="IPR013761">
    <property type="entry name" value="SAM/pointed_sf"/>
</dbReference>
<evidence type="ECO:0000256" key="1">
    <source>
        <dbReference type="SAM" id="MobiDB-lite"/>
    </source>
</evidence>